<dbReference type="OrthoDB" id="9772503at2"/>
<dbReference type="InterPro" id="IPR051534">
    <property type="entry name" value="CBASS_pafABC_assoc_protein"/>
</dbReference>
<dbReference type="PANTHER" id="PTHR34580:SF1">
    <property type="entry name" value="PROTEIN PAFC"/>
    <property type="match status" value="1"/>
</dbReference>
<feature type="domain" description="WYL" evidence="1">
    <location>
        <begin position="135"/>
        <end position="216"/>
    </location>
</feature>
<evidence type="ECO:0000259" key="2">
    <source>
        <dbReference type="Pfam" id="PF25583"/>
    </source>
</evidence>
<comment type="caution">
    <text evidence="3">The sequence shown here is derived from an EMBL/GenBank/DDBJ whole genome shotgun (WGS) entry which is preliminary data.</text>
</comment>
<dbReference type="PANTHER" id="PTHR34580">
    <property type="match status" value="1"/>
</dbReference>
<dbReference type="Pfam" id="PF13280">
    <property type="entry name" value="WYL"/>
    <property type="match status" value="1"/>
</dbReference>
<reference evidence="3 4" key="1">
    <citation type="journal article" date="2018" name="BMC Genomics">
        <title>Whole genome sequencing and function prediction of 133 gut anaerobes isolated from chicken caecum in pure cultures.</title>
        <authorList>
            <person name="Medvecky M."/>
            <person name="Cejkova D."/>
            <person name="Polansky O."/>
            <person name="Karasova D."/>
            <person name="Kubasova T."/>
            <person name="Cizek A."/>
            <person name="Rychlik I."/>
        </authorList>
    </citation>
    <scope>NUCLEOTIDE SEQUENCE [LARGE SCALE GENOMIC DNA]</scope>
    <source>
        <strain evidence="3 4">An13</strain>
    </source>
</reference>
<protein>
    <submittedName>
        <fullName evidence="3">Uncharacterized protein</fullName>
    </submittedName>
</protein>
<name>A0A1Y4T145_9FIRM</name>
<evidence type="ECO:0000313" key="4">
    <source>
        <dbReference type="Proteomes" id="UP000195305"/>
    </source>
</evidence>
<dbReference type="RefSeq" id="WP_087357766.1">
    <property type="nucleotide sequence ID" value="NZ_NFLJ01000012.1"/>
</dbReference>
<accession>A0A1Y4T145</accession>
<feature type="domain" description="WCX" evidence="2">
    <location>
        <begin position="251"/>
        <end position="323"/>
    </location>
</feature>
<dbReference type="Pfam" id="PF25583">
    <property type="entry name" value="WCX"/>
    <property type="match status" value="1"/>
</dbReference>
<dbReference type="Proteomes" id="UP000195305">
    <property type="component" value="Unassembled WGS sequence"/>
</dbReference>
<dbReference type="InterPro" id="IPR057727">
    <property type="entry name" value="WCX_dom"/>
</dbReference>
<dbReference type="InterPro" id="IPR026881">
    <property type="entry name" value="WYL_dom"/>
</dbReference>
<sequence>MGKRMFCVLKIILQTPHRAITALEIQENLMKQDIKIEIKTVYSCIKQINDFFHSWLDRDLIISYHKLGYKIDEDIFDDGELQFLLDQIAFHQDLNREDQQHLQNKLLMLSSFHQQQRLVNFQPSQRQHSFSLFVNLSVIMKAIEHQKAISFQYIDYNIQHEQLIEVASQRGNKGDQYIVSPYSLTSQNNHYYMIAYNEKHPQQLTNYRIDRMRQIQTLNKGYIDIQEQFDIQNEIEKMMNMFISHHRDTLVIECDYKQLREMVSRFGQQMKVQRLYQDRLLLTIEDVSISEGLIGWIMMMQTQIKVISPQYLQDEMKARIKAMHNLYQDVI</sequence>
<dbReference type="PROSITE" id="PS52050">
    <property type="entry name" value="WYL"/>
    <property type="match status" value="1"/>
</dbReference>
<proteinExistence type="predicted"/>
<keyword evidence="4" id="KW-1185">Reference proteome</keyword>
<evidence type="ECO:0000313" key="3">
    <source>
        <dbReference type="EMBL" id="OUQ34911.1"/>
    </source>
</evidence>
<gene>
    <name evidence="3" type="ORF">B5E75_05395</name>
</gene>
<dbReference type="AlphaFoldDB" id="A0A1Y4T145"/>
<evidence type="ECO:0000259" key="1">
    <source>
        <dbReference type="Pfam" id="PF13280"/>
    </source>
</evidence>
<dbReference type="EMBL" id="NFLJ01000012">
    <property type="protein sequence ID" value="OUQ34911.1"/>
    <property type="molecule type" value="Genomic_DNA"/>
</dbReference>
<organism evidence="3 4">
    <name type="scientific">Massilimicrobiota timonensis</name>
    <dbReference type="NCBI Taxonomy" id="1776392"/>
    <lineage>
        <taxon>Bacteria</taxon>
        <taxon>Bacillati</taxon>
        <taxon>Bacillota</taxon>
        <taxon>Erysipelotrichia</taxon>
        <taxon>Erysipelotrichales</taxon>
        <taxon>Erysipelotrichaceae</taxon>
        <taxon>Massilimicrobiota</taxon>
    </lineage>
</organism>